<evidence type="ECO:0000313" key="1">
    <source>
        <dbReference type="EMBL" id="MED6224321.1"/>
    </source>
</evidence>
<name>A0ABU6ZRE7_9FABA</name>
<reference evidence="1 2" key="1">
    <citation type="journal article" date="2023" name="Plants (Basel)">
        <title>Bridging the Gap: Combining Genomics and Transcriptomics Approaches to Understand Stylosanthes scabra, an Orphan Legume from the Brazilian Caatinga.</title>
        <authorList>
            <person name="Ferreira-Neto J.R.C."/>
            <person name="da Silva M.D."/>
            <person name="Binneck E."/>
            <person name="de Melo N.F."/>
            <person name="da Silva R.H."/>
            <person name="de Melo A.L.T.M."/>
            <person name="Pandolfi V."/>
            <person name="Bustamante F.O."/>
            <person name="Brasileiro-Vidal A.C."/>
            <person name="Benko-Iseppon A.M."/>
        </authorList>
    </citation>
    <scope>NUCLEOTIDE SEQUENCE [LARGE SCALE GENOMIC DNA]</scope>
    <source>
        <tissue evidence="1">Leaves</tissue>
    </source>
</reference>
<comment type="caution">
    <text evidence="1">The sequence shown here is derived from an EMBL/GenBank/DDBJ whole genome shotgun (WGS) entry which is preliminary data.</text>
</comment>
<proteinExistence type="predicted"/>
<protein>
    <submittedName>
        <fullName evidence="1">Uncharacterized protein</fullName>
    </submittedName>
</protein>
<dbReference type="Proteomes" id="UP001341840">
    <property type="component" value="Unassembled WGS sequence"/>
</dbReference>
<evidence type="ECO:0000313" key="2">
    <source>
        <dbReference type="Proteomes" id="UP001341840"/>
    </source>
</evidence>
<gene>
    <name evidence="1" type="ORF">PIB30_082868</name>
</gene>
<sequence>MECYPKLALFTLKTLPQQKKHTSTGQFFRSTFQRMLLGQQFQEVLVLRAAPQKLSNGMLHGQRIPTLLVVLRLGFMQQHTIQKEPSLKMGPSKGPST</sequence>
<organism evidence="1 2">
    <name type="scientific">Stylosanthes scabra</name>
    <dbReference type="NCBI Taxonomy" id="79078"/>
    <lineage>
        <taxon>Eukaryota</taxon>
        <taxon>Viridiplantae</taxon>
        <taxon>Streptophyta</taxon>
        <taxon>Embryophyta</taxon>
        <taxon>Tracheophyta</taxon>
        <taxon>Spermatophyta</taxon>
        <taxon>Magnoliopsida</taxon>
        <taxon>eudicotyledons</taxon>
        <taxon>Gunneridae</taxon>
        <taxon>Pentapetalae</taxon>
        <taxon>rosids</taxon>
        <taxon>fabids</taxon>
        <taxon>Fabales</taxon>
        <taxon>Fabaceae</taxon>
        <taxon>Papilionoideae</taxon>
        <taxon>50 kb inversion clade</taxon>
        <taxon>dalbergioids sensu lato</taxon>
        <taxon>Dalbergieae</taxon>
        <taxon>Pterocarpus clade</taxon>
        <taxon>Stylosanthes</taxon>
    </lineage>
</organism>
<dbReference type="EMBL" id="JASCZI010273150">
    <property type="protein sequence ID" value="MED6224321.1"/>
    <property type="molecule type" value="Genomic_DNA"/>
</dbReference>
<accession>A0ABU6ZRE7</accession>
<keyword evidence="2" id="KW-1185">Reference proteome</keyword>